<sequence>MEEYEQIYNALEAEVMELSYSITFSEEQKHVYSPKIADLVLRSASLLESALKYQYKDKKDTQERLKYDDDRLIEELGLEKKFTYVHWKLFQFQKKSFYSFKRNEERVNKMFSNVSKSGNNQFSWNNAYQSLRHEFIKSIPYYGTLYYLFEILAALHLVLDAPSRIFCDPTQNDDGSWYAARYLGNGSWVSYAIEIEE</sequence>
<dbReference type="EMBL" id="MIKB01000015">
    <property type="protein sequence ID" value="OEG15450.1"/>
    <property type="molecule type" value="Genomic_DNA"/>
</dbReference>
<dbReference type="RefSeq" id="WP_069635334.1">
    <property type="nucleotide sequence ID" value="NZ_JXKZ01000010.1"/>
</dbReference>
<proteinExistence type="predicted"/>
<dbReference type="OrthoDB" id="1442012at2"/>
<evidence type="ECO:0000313" key="1">
    <source>
        <dbReference type="EMBL" id="OEG15450.1"/>
    </source>
</evidence>
<organism evidence="1 2">
    <name type="scientific">Enterococcus quebecensis</name>
    <dbReference type="NCBI Taxonomy" id="903983"/>
    <lineage>
        <taxon>Bacteria</taxon>
        <taxon>Bacillati</taxon>
        <taxon>Bacillota</taxon>
        <taxon>Bacilli</taxon>
        <taxon>Lactobacillales</taxon>
        <taxon>Enterococcaceae</taxon>
        <taxon>Enterococcus</taxon>
    </lineage>
</organism>
<gene>
    <name evidence="1" type="ORF">BCR23_08245</name>
</gene>
<comment type="caution">
    <text evidence="1">The sequence shown here is derived from an EMBL/GenBank/DDBJ whole genome shotgun (WGS) entry which is preliminary data.</text>
</comment>
<name>A0A1E5GT57_9ENTE</name>
<dbReference type="STRING" id="903983.BCR23_08245"/>
<dbReference type="AlphaFoldDB" id="A0A1E5GT57"/>
<accession>A0A1E5GT57</accession>
<reference evidence="2" key="1">
    <citation type="submission" date="2016-09" db="EMBL/GenBank/DDBJ databases">
        <authorList>
            <person name="Gulvik C.A."/>
        </authorList>
    </citation>
    <scope>NUCLEOTIDE SEQUENCE [LARGE SCALE GENOMIC DNA]</scope>
    <source>
        <strain evidence="2">LMG 26306</strain>
    </source>
</reference>
<keyword evidence="2" id="KW-1185">Reference proteome</keyword>
<protein>
    <submittedName>
        <fullName evidence="1">Uncharacterized protein</fullName>
    </submittedName>
</protein>
<dbReference type="Proteomes" id="UP000094764">
    <property type="component" value="Unassembled WGS sequence"/>
</dbReference>
<evidence type="ECO:0000313" key="2">
    <source>
        <dbReference type="Proteomes" id="UP000094764"/>
    </source>
</evidence>